<dbReference type="InterPro" id="IPR051010">
    <property type="entry name" value="BCAA_transport"/>
</dbReference>
<feature type="signal peptide" evidence="4">
    <location>
        <begin position="1"/>
        <end position="22"/>
    </location>
</feature>
<keyword evidence="2 4" id="KW-0732">Signal</keyword>
<evidence type="ECO:0000256" key="2">
    <source>
        <dbReference type="ARBA" id="ARBA00022729"/>
    </source>
</evidence>
<evidence type="ECO:0000256" key="4">
    <source>
        <dbReference type="SAM" id="SignalP"/>
    </source>
</evidence>
<dbReference type="Pfam" id="PF13458">
    <property type="entry name" value="Peripla_BP_6"/>
    <property type="match status" value="1"/>
</dbReference>
<evidence type="ECO:0000313" key="6">
    <source>
        <dbReference type="EMBL" id="MDS9469393.1"/>
    </source>
</evidence>
<feature type="chain" id="PRO_5045882236" evidence="4">
    <location>
        <begin position="23"/>
        <end position="386"/>
    </location>
</feature>
<organism evidence="6 7">
    <name type="scientific">Paracoccus aurantius</name>
    <dbReference type="NCBI Taxonomy" id="3073814"/>
    <lineage>
        <taxon>Bacteria</taxon>
        <taxon>Pseudomonadati</taxon>
        <taxon>Pseudomonadota</taxon>
        <taxon>Alphaproteobacteria</taxon>
        <taxon>Rhodobacterales</taxon>
        <taxon>Paracoccaceae</taxon>
        <taxon>Paracoccus</taxon>
    </lineage>
</organism>
<keyword evidence="3" id="KW-0029">Amino-acid transport</keyword>
<dbReference type="EMBL" id="JAVQLW010000003">
    <property type="protein sequence ID" value="MDS9469393.1"/>
    <property type="molecule type" value="Genomic_DNA"/>
</dbReference>
<evidence type="ECO:0000313" key="7">
    <source>
        <dbReference type="Proteomes" id="UP001269144"/>
    </source>
</evidence>
<sequence length="386" mass="41105">MGRRLALWTALVLPALPLTGHADEPLKIGVLVTLSGPPAVLGEHARDGVLLAAKKLGGSIGGRSTEVIVVDDEGKPDIAAQKARELVERQNVDFVIGPIFSNVMNAIAGPVTDGGAILVSPNAGPSNFAGKDCNPNIFVVSYQNDQMPQVLAEYMNRQEVPNAYVMAPNYQAGQDSLNGFKSVYKGDISGELFVPLGQLDFSGELAQIAAMQPAAVYAFMPGGMGVNLVKQWGQAGLSDIPLMSAFTVDETTLPAEQDAAVGMLTGSNWAPDLDTPGNAEFVKSFEETYGHVPSLYAMGGYDSLMLLDSAIRKAGTTDREALREAIRAADFPSLRGEFSFSSNHFPVQDFYLTKAIKAEDGSYRTSVVEKIFTAAADSYVAECPMK</sequence>
<dbReference type="Proteomes" id="UP001269144">
    <property type="component" value="Unassembled WGS sequence"/>
</dbReference>
<proteinExistence type="inferred from homology"/>
<keyword evidence="7" id="KW-1185">Reference proteome</keyword>
<dbReference type="InterPro" id="IPR028081">
    <property type="entry name" value="Leu-bd"/>
</dbReference>
<name>A0ABU2HWG3_9RHOB</name>
<comment type="similarity">
    <text evidence="1">Belongs to the leucine-binding protein family.</text>
</comment>
<comment type="caution">
    <text evidence="6">The sequence shown here is derived from an EMBL/GenBank/DDBJ whole genome shotgun (WGS) entry which is preliminary data.</text>
</comment>
<protein>
    <submittedName>
        <fullName evidence="6">ABC transporter substrate-binding protein</fullName>
    </submittedName>
</protein>
<keyword evidence="3" id="KW-0813">Transport</keyword>
<dbReference type="PANTHER" id="PTHR30483">
    <property type="entry name" value="LEUCINE-SPECIFIC-BINDING PROTEIN"/>
    <property type="match status" value="1"/>
</dbReference>
<dbReference type="SUPFAM" id="SSF53822">
    <property type="entry name" value="Periplasmic binding protein-like I"/>
    <property type="match status" value="1"/>
</dbReference>
<evidence type="ECO:0000256" key="1">
    <source>
        <dbReference type="ARBA" id="ARBA00010062"/>
    </source>
</evidence>
<feature type="domain" description="Leucine-binding protein" evidence="5">
    <location>
        <begin position="25"/>
        <end position="356"/>
    </location>
</feature>
<dbReference type="CDD" id="cd06359">
    <property type="entry name" value="PBP1_Nba-like"/>
    <property type="match status" value="1"/>
</dbReference>
<gene>
    <name evidence="6" type="ORF">RGQ15_17660</name>
</gene>
<reference evidence="7" key="1">
    <citation type="submission" date="2023-07" db="EMBL/GenBank/DDBJ databases">
        <title>Paracoccus sp. MBLB3053 whole genome sequence.</title>
        <authorList>
            <person name="Hwang C.Y."/>
            <person name="Cho E.-S."/>
            <person name="Seo M.-J."/>
        </authorList>
    </citation>
    <scope>NUCLEOTIDE SEQUENCE [LARGE SCALE GENOMIC DNA]</scope>
    <source>
        <strain evidence="7">MBLB3053</strain>
    </source>
</reference>
<dbReference type="PANTHER" id="PTHR30483:SF6">
    <property type="entry name" value="PERIPLASMIC BINDING PROTEIN OF ABC TRANSPORTER FOR NATURAL AMINO ACIDS"/>
    <property type="match status" value="1"/>
</dbReference>
<dbReference type="InterPro" id="IPR028082">
    <property type="entry name" value="Peripla_BP_I"/>
</dbReference>
<dbReference type="RefSeq" id="WP_311162002.1">
    <property type="nucleotide sequence ID" value="NZ_JAVQLW010000003.1"/>
</dbReference>
<evidence type="ECO:0000256" key="3">
    <source>
        <dbReference type="ARBA" id="ARBA00022970"/>
    </source>
</evidence>
<evidence type="ECO:0000259" key="5">
    <source>
        <dbReference type="Pfam" id="PF13458"/>
    </source>
</evidence>
<dbReference type="Gene3D" id="3.40.50.2300">
    <property type="match status" value="2"/>
</dbReference>
<accession>A0ABU2HWG3</accession>